<keyword evidence="1" id="KW-0325">Glycoprotein</keyword>
<reference evidence="4" key="1">
    <citation type="submission" date="2022-03" db="EMBL/GenBank/DDBJ databases">
        <authorList>
            <person name="Alioto T."/>
            <person name="Alioto T."/>
            <person name="Gomez Garrido J."/>
        </authorList>
    </citation>
    <scope>NUCLEOTIDE SEQUENCE</scope>
</reference>
<dbReference type="Proteomes" id="UP001295444">
    <property type="component" value="Chromosome 08"/>
</dbReference>
<dbReference type="EMBL" id="OW240919">
    <property type="protein sequence ID" value="CAH2311517.1"/>
    <property type="molecule type" value="Genomic_DNA"/>
</dbReference>
<accession>A0AAD1STE9</accession>
<evidence type="ECO:0000313" key="5">
    <source>
        <dbReference type="Proteomes" id="UP001295444"/>
    </source>
</evidence>
<evidence type="ECO:0000259" key="3">
    <source>
        <dbReference type="Pfam" id="PF26060"/>
    </source>
</evidence>
<dbReference type="AlphaFoldDB" id="A0AAD1STE9"/>
<evidence type="ECO:0000256" key="1">
    <source>
        <dbReference type="ARBA" id="ARBA00023180"/>
    </source>
</evidence>
<feature type="signal peptide" evidence="2">
    <location>
        <begin position="1"/>
        <end position="18"/>
    </location>
</feature>
<keyword evidence="5" id="KW-1185">Reference proteome</keyword>
<dbReference type="InterPro" id="IPR058899">
    <property type="entry name" value="TGFBR3/Endoglin-like_N"/>
</dbReference>
<sequence length="143" mass="16041">MILRWILTWCLLLRSAFTGPIPEMLCVLSPVTESHPVQALLESFTVLSGCASKGTESHPQEVHIINLKCAVEDLCQNEKHITLHLSPILSIAVHQKPLVFLLNSPHPVTWELKTEGLAVGIQRFFFVSMQMIVKLTVLVCIYI</sequence>
<dbReference type="Pfam" id="PF26060">
    <property type="entry name" value="TGFBR3_N"/>
    <property type="match status" value="1"/>
</dbReference>
<proteinExistence type="predicted"/>
<gene>
    <name evidence="4" type="ORF">PECUL_23A006751</name>
</gene>
<keyword evidence="4" id="KW-0675">Receptor</keyword>
<keyword evidence="2" id="KW-0732">Signal</keyword>
<feature type="domain" description="TGFBR3/Endoglin-like N-terminal" evidence="3">
    <location>
        <begin position="42"/>
        <end position="122"/>
    </location>
</feature>
<feature type="chain" id="PRO_5042275326" evidence="2">
    <location>
        <begin position="19"/>
        <end position="143"/>
    </location>
</feature>
<organism evidence="4 5">
    <name type="scientific">Pelobates cultripes</name>
    <name type="common">Western spadefoot toad</name>
    <dbReference type="NCBI Taxonomy" id="61616"/>
    <lineage>
        <taxon>Eukaryota</taxon>
        <taxon>Metazoa</taxon>
        <taxon>Chordata</taxon>
        <taxon>Craniata</taxon>
        <taxon>Vertebrata</taxon>
        <taxon>Euteleostomi</taxon>
        <taxon>Amphibia</taxon>
        <taxon>Batrachia</taxon>
        <taxon>Anura</taxon>
        <taxon>Pelobatoidea</taxon>
        <taxon>Pelobatidae</taxon>
        <taxon>Pelobates</taxon>
    </lineage>
</organism>
<evidence type="ECO:0000256" key="2">
    <source>
        <dbReference type="SAM" id="SignalP"/>
    </source>
</evidence>
<name>A0AAD1STE9_PELCU</name>
<protein>
    <submittedName>
        <fullName evidence="4">Transforming growth factor beta receptor type 3</fullName>
    </submittedName>
</protein>
<evidence type="ECO:0000313" key="4">
    <source>
        <dbReference type="EMBL" id="CAH2311517.1"/>
    </source>
</evidence>